<feature type="compositionally biased region" description="Polar residues" evidence="2">
    <location>
        <begin position="146"/>
        <end position="160"/>
    </location>
</feature>
<dbReference type="InterPro" id="IPR033349">
    <property type="entry name" value="ATRIP"/>
</dbReference>
<dbReference type="PANTHER" id="PTHR28594">
    <property type="entry name" value="ATR-INTERACTING PROTEIN"/>
    <property type="match status" value="1"/>
</dbReference>
<evidence type="ECO:0008006" key="5">
    <source>
        <dbReference type="Google" id="ProtNLM"/>
    </source>
</evidence>
<organism evidence="3 4">
    <name type="scientific">Lentinula raphanica</name>
    <dbReference type="NCBI Taxonomy" id="153919"/>
    <lineage>
        <taxon>Eukaryota</taxon>
        <taxon>Fungi</taxon>
        <taxon>Dikarya</taxon>
        <taxon>Basidiomycota</taxon>
        <taxon>Agaricomycotina</taxon>
        <taxon>Agaricomycetes</taxon>
        <taxon>Agaricomycetidae</taxon>
        <taxon>Agaricales</taxon>
        <taxon>Marasmiineae</taxon>
        <taxon>Omphalotaceae</taxon>
        <taxon>Lentinula</taxon>
    </lineage>
</organism>
<name>A0AA38PLG8_9AGAR</name>
<dbReference type="GO" id="GO:0000077">
    <property type="term" value="P:DNA damage checkpoint signaling"/>
    <property type="evidence" value="ECO:0007669"/>
    <property type="project" value="InterPro"/>
</dbReference>
<feature type="region of interest" description="Disordered" evidence="2">
    <location>
        <begin position="28"/>
        <end position="49"/>
    </location>
</feature>
<gene>
    <name evidence="3" type="ORF">F5878DRAFT_601238</name>
</gene>
<dbReference type="EMBL" id="MU805948">
    <property type="protein sequence ID" value="KAJ3844686.1"/>
    <property type="molecule type" value="Genomic_DNA"/>
</dbReference>
<feature type="compositionally biased region" description="Acidic residues" evidence="2">
    <location>
        <begin position="479"/>
        <end position="495"/>
    </location>
</feature>
<feature type="region of interest" description="Disordered" evidence="2">
    <location>
        <begin position="121"/>
        <end position="160"/>
    </location>
</feature>
<evidence type="ECO:0000256" key="2">
    <source>
        <dbReference type="SAM" id="MobiDB-lite"/>
    </source>
</evidence>
<feature type="coiled-coil region" evidence="1">
    <location>
        <begin position="219"/>
        <end position="317"/>
    </location>
</feature>
<keyword evidence="1" id="KW-0175">Coiled coil</keyword>
<evidence type="ECO:0000256" key="1">
    <source>
        <dbReference type="SAM" id="Coils"/>
    </source>
</evidence>
<comment type="caution">
    <text evidence="3">The sequence shown here is derived from an EMBL/GenBank/DDBJ whole genome shotgun (WGS) entry which is preliminary data.</text>
</comment>
<sequence length="927" mass="103362">MDDYDFDDDFDDQTLAALDQLEKTLFDKKHISPAPNPPAKRRKTESGWRSSITAANNSFELDELPEITLCQNAYTFQQADNSHSPSLTPQAQAPLEADRTINNVPVASSSRNILRNTHIQSHGLSIPPNRPPPSSRSNVPSRPSLHRTQSSSRPISTRPRNSARLLEHITNALSNTQSEIPQQPQVYMPPRHTQTASNTPLPSTPVVATLPHPVVSPPVNNINEEIIAFQKQLEEMRLENEKIRAALKEADEARIAKVGEVAVLRRGIQKTAEDHASQMAKLKAAKEEVDTRQLNMQRELKEEIERLKTQFIFKQQEIESNARRPPMSVHARRNIREAPIYTQTPARGPRATGPSNVKLTQEATPVRAPSKFVAPRSPEKTRPSAMLPGFENSFLESTPKRQFNKGKTPINAEIHRPLFQDELRAQRSTQSESARPPSVVPDDGFGMDIDIPPSSYQHASKHLTSSSPTSSPITRNDDDNQEDIDMNEDLDEEDDTVDEMHFNWKIELTRLVLTHTHPSQSRSTLQILAEQATAASAVENYSLHLAQILEAIGTTPEHDYDRAIAVVARCLISIASSLNRCNLVVPLVPLLNLLSNLTYSLPSFNSVVLSQNEQMGNGPSVLVLLSEIIERLAVENHSDNTPATAAETLLLAESLCWRTPEDSVHRLDFFVRNMNILTVLLHNRQPSRFLVHAIRVMTLMCIYPHVARCFLSLPVLGGSGPEQSNEPAVATKIPQLDHLCYFLIDVSRVDEESVALKETVATLLIVLSQSHPDALAALASSSVVIPSLTMYLTQLSSAVWEEEQSLTSPHCSLSLTIKSLNQSVHLLHHLVFSVEPEIGLKSKLQHASSRLFNGITHMFIVTFGRLSYAPIPEWVEPDREYELSAIRDMARNLLDLVVDGPECDNIYAAYHDEEDEGDMEEELLGDT</sequence>
<dbReference type="AlphaFoldDB" id="A0AA38PLG8"/>
<evidence type="ECO:0000313" key="4">
    <source>
        <dbReference type="Proteomes" id="UP001163846"/>
    </source>
</evidence>
<proteinExistence type="predicted"/>
<feature type="region of interest" description="Disordered" evidence="2">
    <location>
        <begin position="79"/>
        <end position="99"/>
    </location>
</feature>
<feature type="compositionally biased region" description="Polar residues" evidence="2">
    <location>
        <begin position="79"/>
        <end position="91"/>
    </location>
</feature>
<feature type="region of interest" description="Disordered" evidence="2">
    <location>
        <begin position="425"/>
        <end position="495"/>
    </location>
</feature>
<evidence type="ECO:0000313" key="3">
    <source>
        <dbReference type="EMBL" id="KAJ3844686.1"/>
    </source>
</evidence>
<accession>A0AA38PLG8</accession>
<dbReference type="Proteomes" id="UP001163846">
    <property type="component" value="Unassembled WGS sequence"/>
</dbReference>
<keyword evidence="4" id="KW-1185">Reference proteome</keyword>
<reference evidence="3" key="1">
    <citation type="submission" date="2022-08" db="EMBL/GenBank/DDBJ databases">
        <authorList>
            <consortium name="DOE Joint Genome Institute"/>
            <person name="Min B."/>
            <person name="Riley R."/>
            <person name="Sierra-Patev S."/>
            <person name="Naranjo-Ortiz M."/>
            <person name="Looney B."/>
            <person name="Konkel Z."/>
            <person name="Slot J.C."/>
            <person name="Sakamoto Y."/>
            <person name="Steenwyk J.L."/>
            <person name="Rokas A."/>
            <person name="Carro J."/>
            <person name="Camarero S."/>
            <person name="Ferreira P."/>
            <person name="Molpeceres G."/>
            <person name="Ruiz-Duenas F.J."/>
            <person name="Serrano A."/>
            <person name="Henrissat B."/>
            <person name="Drula E."/>
            <person name="Hughes K.W."/>
            <person name="Mata J.L."/>
            <person name="Ishikawa N.K."/>
            <person name="Vargas-Isla R."/>
            <person name="Ushijima S."/>
            <person name="Smith C.A."/>
            <person name="Ahrendt S."/>
            <person name="Andreopoulos W."/>
            <person name="He G."/>
            <person name="Labutti K."/>
            <person name="Lipzen A."/>
            <person name="Ng V."/>
            <person name="Sandor L."/>
            <person name="Barry K."/>
            <person name="Martinez A.T."/>
            <person name="Xiao Y."/>
            <person name="Gibbons J.G."/>
            <person name="Terashima K."/>
            <person name="Hibbett D.S."/>
            <person name="Grigoriev I.V."/>
        </authorList>
    </citation>
    <scope>NUCLEOTIDE SEQUENCE</scope>
    <source>
        <strain evidence="3">TFB9207</strain>
    </source>
</reference>
<feature type="region of interest" description="Disordered" evidence="2">
    <location>
        <begin position="371"/>
        <end position="412"/>
    </location>
</feature>
<protein>
    <recommendedName>
        <fullName evidence="5">Rad26 atrip</fullName>
    </recommendedName>
</protein>
<dbReference type="PANTHER" id="PTHR28594:SF1">
    <property type="entry name" value="ATR-INTERACTING PROTEIN"/>
    <property type="match status" value="1"/>
</dbReference>